<dbReference type="STRING" id="758820.SAMN00777080_3408"/>
<dbReference type="GO" id="GO:0003677">
    <property type="term" value="F:DNA binding"/>
    <property type="evidence" value="ECO:0007669"/>
    <property type="project" value="UniProtKB-KW"/>
</dbReference>
<dbReference type="Pfam" id="PF00440">
    <property type="entry name" value="TetR_N"/>
    <property type="match status" value="1"/>
</dbReference>
<evidence type="ECO:0000256" key="1">
    <source>
        <dbReference type="ARBA" id="ARBA00023125"/>
    </source>
</evidence>
<reference evidence="4" key="1">
    <citation type="submission" date="2017-04" db="EMBL/GenBank/DDBJ databases">
        <authorList>
            <person name="Varghese N."/>
            <person name="Submissions S."/>
        </authorList>
    </citation>
    <scope>NUCLEOTIDE SEQUENCE [LARGE SCALE GENOMIC DNA]</scope>
    <source>
        <strain evidence="4">DSM 16537</strain>
    </source>
</reference>
<evidence type="ECO:0000313" key="3">
    <source>
        <dbReference type="EMBL" id="SMD44774.1"/>
    </source>
</evidence>
<organism evidence="3 4">
    <name type="scientific">Aquiflexum balticum DSM 16537</name>
    <dbReference type="NCBI Taxonomy" id="758820"/>
    <lineage>
        <taxon>Bacteria</taxon>
        <taxon>Pseudomonadati</taxon>
        <taxon>Bacteroidota</taxon>
        <taxon>Cytophagia</taxon>
        <taxon>Cytophagales</taxon>
        <taxon>Cyclobacteriaceae</taxon>
        <taxon>Aquiflexum</taxon>
    </lineage>
</organism>
<dbReference type="AlphaFoldDB" id="A0A1W2H7N2"/>
<dbReference type="OrthoDB" id="1258954at2"/>
<dbReference type="Gene3D" id="1.10.357.10">
    <property type="entry name" value="Tetracycline Repressor, domain 2"/>
    <property type="match status" value="1"/>
</dbReference>
<protein>
    <submittedName>
        <fullName evidence="3">Transcriptional regulator, TetR family</fullName>
    </submittedName>
</protein>
<proteinExistence type="predicted"/>
<gene>
    <name evidence="3" type="ORF">SAMN00777080_3408</name>
</gene>
<feature type="domain" description="HTH tetR-type" evidence="2">
    <location>
        <begin position="12"/>
        <end position="51"/>
    </location>
</feature>
<dbReference type="RefSeq" id="WP_084121559.1">
    <property type="nucleotide sequence ID" value="NZ_LT838813.1"/>
</dbReference>
<dbReference type="EMBL" id="LT838813">
    <property type="protein sequence ID" value="SMD44774.1"/>
    <property type="molecule type" value="Genomic_DNA"/>
</dbReference>
<keyword evidence="4" id="KW-1185">Reference proteome</keyword>
<evidence type="ECO:0000259" key="2">
    <source>
        <dbReference type="Pfam" id="PF00440"/>
    </source>
</evidence>
<accession>A0A1W2H7N2</accession>
<name>A0A1W2H7N2_9BACT</name>
<evidence type="ECO:0000313" key="4">
    <source>
        <dbReference type="Proteomes" id="UP000192333"/>
    </source>
</evidence>
<keyword evidence="1" id="KW-0238">DNA-binding</keyword>
<dbReference type="Proteomes" id="UP000192333">
    <property type="component" value="Chromosome I"/>
</dbReference>
<sequence>MSKLKEHQKSWLSVGYQLFGEDGPEGIQVERLARILQLNKSSFYHFFVNKEIFINQMLQMHKRFANEMTEEIFKLGSFDPGVINLLMEYKDTVLFHRQLIRNSQFPDYKNIFDNINHKIDQAILPLWQDEVNLSKESAFTLFDMIRDTFYSRMNPKNMSADTIRSVVNESKLFLSQMQKDGKLPK</sequence>
<dbReference type="InterPro" id="IPR001647">
    <property type="entry name" value="HTH_TetR"/>
</dbReference>
<dbReference type="SUPFAM" id="SSF46689">
    <property type="entry name" value="Homeodomain-like"/>
    <property type="match status" value="1"/>
</dbReference>
<dbReference type="InterPro" id="IPR009057">
    <property type="entry name" value="Homeodomain-like_sf"/>
</dbReference>